<feature type="repeat" description="ANK" evidence="3">
    <location>
        <begin position="282"/>
        <end position="314"/>
    </location>
</feature>
<dbReference type="Gene3D" id="1.25.40.20">
    <property type="entry name" value="Ankyrin repeat-containing domain"/>
    <property type="match status" value="2"/>
</dbReference>
<dbReference type="EMBL" id="DF933846">
    <property type="protein sequence ID" value="GAM43417.1"/>
    <property type="molecule type" value="Genomic_DNA"/>
</dbReference>
<dbReference type="Proteomes" id="UP000053095">
    <property type="component" value="Unassembled WGS sequence"/>
</dbReference>
<dbReference type="InterPro" id="IPR001810">
    <property type="entry name" value="F-box_dom"/>
</dbReference>
<evidence type="ECO:0000256" key="3">
    <source>
        <dbReference type="PROSITE-ProRule" id="PRU00023"/>
    </source>
</evidence>
<evidence type="ECO:0000313" key="5">
    <source>
        <dbReference type="EMBL" id="GAM43417.1"/>
    </source>
</evidence>
<dbReference type="PROSITE" id="PS50181">
    <property type="entry name" value="FBOX"/>
    <property type="match status" value="1"/>
</dbReference>
<dbReference type="PANTHER" id="PTHR24166:SF48">
    <property type="entry name" value="PROTEIN VAPYRIN"/>
    <property type="match status" value="1"/>
</dbReference>
<feature type="repeat" description="ANK" evidence="3">
    <location>
        <begin position="348"/>
        <end position="380"/>
    </location>
</feature>
<feature type="domain" description="F-box" evidence="4">
    <location>
        <begin position="4"/>
        <end position="31"/>
    </location>
</feature>
<feature type="repeat" description="ANK" evidence="3">
    <location>
        <begin position="315"/>
        <end position="347"/>
    </location>
</feature>
<dbReference type="InterPro" id="IPR036770">
    <property type="entry name" value="Ankyrin_rpt-contain_sf"/>
</dbReference>
<dbReference type="InterPro" id="IPR002110">
    <property type="entry name" value="Ankyrin_rpt"/>
</dbReference>
<protein>
    <submittedName>
        <fullName evidence="5">Ankyrin repeat-rich membrane-spanning protein</fullName>
    </submittedName>
</protein>
<name>A0A0B8N5G5_TALPI</name>
<keyword evidence="1" id="KW-0677">Repeat</keyword>
<dbReference type="Pfam" id="PF12796">
    <property type="entry name" value="Ank_2"/>
    <property type="match status" value="3"/>
</dbReference>
<accession>A0A0B8N5G5</accession>
<feature type="repeat" description="ANK" evidence="3">
    <location>
        <begin position="87"/>
        <end position="119"/>
    </location>
</feature>
<dbReference type="PROSITE" id="PS50088">
    <property type="entry name" value="ANK_REPEAT"/>
    <property type="match status" value="7"/>
</dbReference>
<organism evidence="5 6">
    <name type="scientific">Talaromyces pinophilus</name>
    <name type="common">Penicillium pinophilum</name>
    <dbReference type="NCBI Taxonomy" id="128442"/>
    <lineage>
        <taxon>Eukaryota</taxon>
        <taxon>Fungi</taxon>
        <taxon>Dikarya</taxon>
        <taxon>Ascomycota</taxon>
        <taxon>Pezizomycotina</taxon>
        <taxon>Eurotiomycetes</taxon>
        <taxon>Eurotiomycetidae</taxon>
        <taxon>Eurotiales</taxon>
        <taxon>Trichocomaceae</taxon>
        <taxon>Talaromyces</taxon>
        <taxon>Talaromyces sect. Talaromyces</taxon>
    </lineage>
</organism>
<dbReference type="SUPFAM" id="SSF48403">
    <property type="entry name" value="Ankyrin repeat"/>
    <property type="match status" value="2"/>
</dbReference>
<dbReference type="InterPro" id="IPR050889">
    <property type="entry name" value="Dendritic_Spine_Reg/Scaffold"/>
</dbReference>
<dbReference type="PROSITE" id="PS50297">
    <property type="entry name" value="ANK_REP_REGION"/>
    <property type="match status" value="5"/>
</dbReference>
<reference evidence="6" key="1">
    <citation type="journal article" date="2015" name="Genome Announc.">
        <title>Draft genome sequence of Talaromyces cellulolyticus strain Y-94, a source of lignocellulosic biomass-degrading enzymes.</title>
        <authorList>
            <person name="Fujii T."/>
            <person name="Koike H."/>
            <person name="Sawayama S."/>
            <person name="Yano S."/>
            <person name="Inoue H."/>
        </authorList>
    </citation>
    <scope>NUCLEOTIDE SEQUENCE [LARGE SCALE GENOMIC DNA]</scope>
    <source>
        <strain evidence="6">Y-94</strain>
    </source>
</reference>
<keyword evidence="2 3" id="KW-0040">ANK repeat</keyword>
<dbReference type="SMART" id="SM00248">
    <property type="entry name" value="ANK"/>
    <property type="match status" value="10"/>
</dbReference>
<dbReference type="PANTHER" id="PTHR24166">
    <property type="entry name" value="ROLLING PEBBLES, ISOFORM B"/>
    <property type="match status" value="1"/>
</dbReference>
<dbReference type="AlphaFoldDB" id="A0A0B8N5G5"/>
<evidence type="ECO:0000313" key="6">
    <source>
        <dbReference type="Proteomes" id="UP000053095"/>
    </source>
</evidence>
<feature type="repeat" description="ANK" evidence="3">
    <location>
        <begin position="118"/>
        <end position="151"/>
    </location>
</feature>
<sequence length="512" mass="56652">MARRICLYNLPVELLTVILDYLDFRDILNLSEDHDFPVGIVRREHIDNDMAGGNILHMIARTGWTYIPQIRYFIQILDSWDIPHLHWNETPLGVAVKHGYYELCRFFIEAGAQVNPPRGISPLCLAVRAFKSVDLVSLLIQSGADVSWTDSKGLPIIFHAARCANTDSLDLLISSGADPKYFSERYGSLLHEARNPAVARLLIKHGADVNRVSLGRSSPLMKAVEHGRSEVVDVLLDAGAAVDYCEFDGLTALTTAIVYKRLDIVRKLISSGCEFNKTFEDELDPPLLLAAASGNEDIVRILLENGVDVMARNSEEETVLFHVTKRSSLSLVQELVAAGADIEAKDKDGQTPLIKAIYAQDKKLVKLLLDAKADVSQLDRDGVHPTIALIAGTRSELRDIAQQFEDYGIDGLAEFKYFDHPDDDYSKMDTAMLQVLLDLGADISEMNYKGIGILHYAVIRNNKALVKFLLDAGADAAYKDPGGNRPADWASVMGYGKIAELLRTAEADRKTV</sequence>
<keyword evidence="6" id="KW-1185">Reference proteome</keyword>
<feature type="repeat" description="ANK" evidence="3">
    <location>
        <begin position="449"/>
        <end position="481"/>
    </location>
</feature>
<evidence type="ECO:0000259" key="4">
    <source>
        <dbReference type="PROSITE" id="PS50181"/>
    </source>
</evidence>
<evidence type="ECO:0000256" key="2">
    <source>
        <dbReference type="ARBA" id="ARBA00023043"/>
    </source>
</evidence>
<dbReference type="Pfam" id="PF00023">
    <property type="entry name" value="Ank"/>
    <property type="match status" value="2"/>
</dbReference>
<evidence type="ECO:0000256" key="1">
    <source>
        <dbReference type="ARBA" id="ARBA00022737"/>
    </source>
</evidence>
<proteinExistence type="predicted"/>
<gene>
    <name evidence="5" type="ORF">TCE0_050r18212</name>
</gene>
<feature type="repeat" description="ANK" evidence="3">
    <location>
        <begin position="215"/>
        <end position="247"/>
    </location>
</feature>